<evidence type="ECO:0000313" key="4">
    <source>
        <dbReference type="EMBL" id="RAW01071.1"/>
    </source>
</evidence>
<accession>A0A364Y4V3</accession>
<feature type="transmembrane region" description="Helical" evidence="1">
    <location>
        <begin position="263"/>
        <end position="280"/>
    </location>
</feature>
<comment type="caution">
    <text evidence="4">The sequence shown here is derived from an EMBL/GenBank/DDBJ whole genome shotgun (WGS) entry which is preliminary data.</text>
</comment>
<feature type="transmembrane region" description="Helical" evidence="1">
    <location>
        <begin position="195"/>
        <end position="217"/>
    </location>
</feature>
<dbReference type="Proteomes" id="UP000251889">
    <property type="component" value="Unassembled WGS sequence"/>
</dbReference>
<evidence type="ECO:0000313" key="5">
    <source>
        <dbReference type="Proteomes" id="UP000251889"/>
    </source>
</evidence>
<organism evidence="4 5">
    <name type="scientific">Pseudochryseolinea flava</name>
    <dbReference type="NCBI Taxonomy" id="2059302"/>
    <lineage>
        <taxon>Bacteria</taxon>
        <taxon>Pseudomonadati</taxon>
        <taxon>Bacteroidota</taxon>
        <taxon>Cytophagia</taxon>
        <taxon>Cytophagales</taxon>
        <taxon>Fulvivirgaceae</taxon>
        <taxon>Pseudochryseolinea</taxon>
    </lineage>
</organism>
<feature type="domain" description="7TM-DISM receptor extracellular" evidence="3">
    <location>
        <begin position="195"/>
        <end position="395"/>
    </location>
</feature>
<dbReference type="OrthoDB" id="9811889at2"/>
<dbReference type="RefSeq" id="WP_112747226.1">
    <property type="nucleotide sequence ID" value="NZ_QMFY01000005.1"/>
</dbReference>
<feature type="signal peptide" evidence="2">
    <location>
        <begin position="1"/>
        <end position="22"/>
    </location>
</feature>
<dbReference type="Pfam" id="PF07695">
    <property type="entry name" value="7TMR-DISM_7TM"/>
    <property type="match status" value="1"/>
</dbReference>
<keyword evidence="5" id="KW-1185">Reference proteome</keyword>
<feature type="transmembrane region" description="Helical" evidence="1">
    <location>
        <begin position="224"/>
        <end position="243"/>
    </location>
</feature>
<dbReference type="InterPro" id="IPR011623">
    <property type="entry name" value="7TMR_DISM_rcpt_extracell_dom1"/>
</dbReference>
<gene>
    <name evidence="4" type="ORF">DQQ10_12645</name>
</gene>
<name>A0A364Y4V3_9BACT</name>
<dbReference type="EMBL" id="QMFY01000005">
    <property type="protein sequence ID" value="RAW01071.1"/>
    <property type="molecule type" value="Genomic_DNA"/>
</dbReference>
<evidence type="ECO:0000256" key="2">
    <source>
        <dbReference type="SAM" id="SignalP"/>
    </source>
</evidence>
<dbReference type="AlphaFoldDB" id="A0A364Y4V3"/>
<feature type="transmembrane region" description="Helical" evidence="1">
    <location>
        <begin position="292"/>
        <end position="312"/>
    </location>
</feature>
<keyword evidence="2" id="KW-0732">Signal</keyword>
<sequence>MKIHCKWLLLCGLVTMALVVKSQVRFQAESGVLDARTWDFKKARLPLAGYWLFYPNQLVDVHNTDSASKRDLIVPALWNSTREDGSGKGFGTYGLSVIVPKGIGEFTLEVPQLYNAYTLIINNNVVARVGTVGRNKEETIPSWNHQLLKFQAAKNDTLHILLQIANFHHAKGGIKEQLFLGVPENTQATFTVSKLISTFESGLLLLFGIIFIVIYFVRGQPVSLYFGLFGVNWSLRALFSNLYVVMDWFPDLPWTFLVRTEYMTLYVAMITATAFLHHLFKKMGAKPLMTYVLVGVNVVFAIFTMVTSPAVFTKSVSLFVSISAITVIYGAILVVRALFYGYPGAWFLMASILIGIITFGYDIIAYQTSLAPNFTVLSCGYIAMFSLTALGLLFQMNVLKSSSSSAEMLTYDEMMKR</sequence>
<reference evidence="4 5" key="1">
    <citation type="submission" date="2018-06" db="EMBL/GenBank/DDBJ databases">
        <title>Chryseolinea flavus sp. nov., a member of the phylum Bacteroidetes isolated from soil.</title>
        <authorList>
            <person name="Li Y."/>
            <person name="Wang J."/>
        </authorList>
    </citation>
    <scope>NUCLEOTIDE SEQUENCE [LARGE SCALE GENOMIC DNA]</scope>
    <source>
        <strain evidence="4 5">SDU1-6</strain>
    </source>
</reference>
<feature type="transmembrane region" description="Helical" evidence="1">
    <location>
        <begin position="346"/>
        <end position="368"/>
    </location>
</feature>
<proteinExistence type="predicted"/>
<feature type="chain" id="PRO_5016933199" description="7TM-DISM receptor extracellular domain-containing protein" evidence="2">
    <location>
        <begin position="23"/>
        <end position="417"/>
    </location>
</feature>
<protein>
    <recommendedName>
        <fullName evidence="3">7TM-DISM receptor extracellular domain-containing protein</fullName>
    </recommendedName>
</protein>
<feature type="transmembrane region" description="Helical" evidence="1">
    <location>
        <begin position="318"/>
        <end position="339"/>
    </location>
</feature>
<keyword evidence="1" id="KW-1133">Transmembrane helix</keyword>
<feature type="transmembrane region" description="Helical" evidence="1">
    <location>
        <begin position="374"/>
        <end position="394"/>
    </location>
</feature>
<keyword evidence="1" id="KW-0812">Transmembrane</keyword>
<evidence type="ECO:0000259" key="3">
    <source>
        <dbReference type="Pfam" id="PF07695"/>
    </source>
</evidence>
<keyword evidence="1" id="KW-0472">Membrane</keyword>
<evidence type="ECO:0000256" key="1">
    <source>
        <dbReference type="SAM" id="Phobius"/>
    </source>
</evidence>